<dbReference type="OrthoDB" id="954231at2759"/>
<keyword evidence="5" id="KW-0539">Nucleus</keyword>
<dbReference type="PANTHER" id="PTHR31140:SF145">
    <property type="entry name" value="TF-B3 DOMAIN-CONTAINING PROTEIN"/>
    <property type="match status" value="1"/>
</dbReference>
<evidence type="ECO:0000256" key="1">
    <source>
        <dbReference type="ARBA" id="ARBA00004123"/>
    </source>
</evidence>
<evidence type="ECO:0000313" key="9">
    <source>
        <dbReference type="Proteomes" id="UP000323000"/>
    </source>
</evidence>
<comment type="caution">
    <text evidence="8">The sequence shown here is derived from an EMBL/GenBank/DDBJ whole genome shotgun (WGS) entry which is preliminary data.</text>
</comment>
<dbReference type="GO" id="GO:0003677">
    <property type="term" value="F:DNA binding"/>
    <property type="evidence" value="ECO:0007669"/>
    <property type="project" value="UniProtKB-KW"/>
</dbReference>
<dbReference type="Proteomes" id="UP000323000">
    <property type="component" value="Chromosome 3"/>
</dbReference>
<name>A0A5C7I7K2_9ROSI</name>
<dbReference type="InterPro" id="IPR003340">
    <property type="entry name" value="B3_DNA-bd"/>
</dbReference>
<keyword evidence="2" id="KW-0805">Transcription regulation</keyword>
<dbReference type="CDD" id="cd10017">
    <property type="entry name" value="B3_DNA"/>
    <property type="match status" value="1"/>
</dbReference>
<feature type="domain" description="TF-B3" evidence="7">
    <location>
        <begin position="191"/>
        <end position="295"/>
    </location>
</feature>
<evidence type="ECO:0000256" key="5">
    <source>
        <dbReference type="ARBA" id="ARBA00023242"/>
    </source>
</evidence>
<accession>A0A5C7I7K2</accession>
<keyword evidence="4" id="KW-0804">Transcription</keyword>
<keyword evidence="9" id="KW-1185">Reference proteome</keyword>
<evidence type="ECO:0000259" key="7">
    <source>
        <dbReference type="PROSITE" id="PS50863"/>
    </source>
</evidence>
<dbReference type="SUPFAM" id="SSF101936">
    <property type="entry name" value="DNA-binding pseudobarrel domain"/>
    <property type="match status" value="1"/>
</dbReference>
<dbReference type="InterPro" id="IPR015300">
    <property type="entry name" value="DNA-bd_pseudobarrel_sf"/>
</dbReference>
<dbReference type="GO" id="GO:0003700">
    <property type="term" value="F:DNA-binding transcription factor activity"/>
    <property type="evidence" value="ECO:0007669"/>
    <property type="project" value="InterPro"/>
</dbReference>
<evidence type="ECO:0000256" key="6">
    <source>
        <dbReference type="SAM" id="MobiDB-lite"/>
    </source>
</evidence>
<dbReference type="PANTHER" id="PTHR31140">
    <property type="entry name" value="B3 DOMAIN-CONTAINING TRANSCRIPTION FACTOR ABI3"/>
    <property type="match status" value="1"/>
</dbReference>
<keyword evidence="3" id="KW-0238">DNA-binding</keyword>
<proteinExistence type="predicted"/>
<dbReference type="PROSITE" id="PS50863">
    <property type="entry name" value="B3"/>
    <property type="match status" value="1"/>
</dbReference>
<gene>
    <name evidence="8" type="ORF">EZV62_006402</name>
</gene>
<protein>
    <recommendedName>
        <fullName evidence="7">TF-B3 domain-containing protein</fullName>
    </recommendedName>
</protein>
<feature type="region of interest" description="Disordered" evidence="6">
    <location>
        <begin position="113"/>
        <end position="144"/>
    </location>
</feature>
<evidence type="ECO:0000256" key="3">
    <source>
        <dbReference type="ARBA" id="ARBA00023125"/>
    </source>
</evidence>
<sequence length="316" mass="35585">MATKKCDLAFSPHHLATQFQCLWRLLMATNEVATTLASQQTGYEGIKKSPTKAVGQLEIDRRLRKVVKGINLEKKANKEGFVTAADKGKGISIRVSKTKQKLMIDEKYDGRFRMDSDDESSSSLMESESRAGSPFLRKGSSPLVGQDQDRVDEGLGFAKDSDPMHLENEADIVVNSDKDVVDCHTMAMLQFTISKLLTNSDINTKLALPTKILVHIPVMEGNHFLDLQVMDSKEEPWTLRYYTRPGGNRASPVFTVGWLQFVRAKRLQVGDELTFDGYQVRADDGELQVQYRIQVTRKSIVTYQGQPVYLDVENFL</sequence>
<dbReference type="InterPro" id="IPR044800">
    <property type="entry name" value="LEC2-like"/>
</dbReference>
<organism evidence="8 9">
    <name type="scientific">Acer yangbiense</name>
    <dbReference type="NCBI Taxonomy" id="1000413"/>
    <lineage>
        <taxon>Eukaryota</taxon>
        <taxon>Viridiplantae</taxon>
        <taxon>Streptophyta</taxon>
        <taxon>Embryophyta</taxon>
        <taxon>Tracheophyta</taxon>
        <taxon>Spermatophyta</taxon>
        <taxon>Magnoliopsida</taxon>
        <taxon>eudicotyledons</taxon>
        <taxon>Gunneridae</taxon>
        <taxon>Pentapetalae</taxon>
        <taxon>rosids</taxon>
        <taxon>malvids</taxon>
        <taxon>Sapindales</taxon>
        <taxon>Sapindaceae</taxon>
        <taxon>Hippocastanoideae</taxon>
        <taxon>Acereae</taxon>
        <taxon>Acer</taxon>
    </lineage>
</organism>
<comment type="subcellular location">
    <subcellularLocation>
        <location evidence="1">Nucleus</location>
    </subcellularLocation>
</comment>
<dbReference type="GO" id="GO:0005634">
    <property type="term" value="C:nucleus"/>
    <property type="evidence" value="ECO:0007669"/>
    <property type="project" value="UniProtKB-SubCell"/>
</dbReference>
<dbReference type="EMBL" id="VAHF01000003">
    <property type="protein sequence ID" value="TXG65127.1"/>
    <property type="molecule type" value="Genomic_DNA"/>
</dbReference>
<reference evidence="9" key="1">
    <citation type="journal article" date="2019" name="Gigascience">
        <title>De novo genome assembly of the endangered Acer yangbiense, a plant species with extremely small populations endemic to Yunnan Province, China.</title>
        <authorList>
            <person name="Yang J."/>
            <person name="Wariss H.M."/>
            <person name="Tao L."/>
            <person name="Zhang R."/>
            <person name="Yun Q."/>
            <person name="Hollingsworth P."/>
            <person name="Dao Z."/>
            <person name="Luo G."/>
            <person name="Guo H."/>
            <person name="Ma Y."/>
            <person name="Sun W."/>
        </authorList>
    </citation>
    <scope>NUCLEOTIDE SEQUENCE [LARGE SCALE GENOMIC DNA]</scope>
    <source>
        <strain evidence="9">cv. Malutang</strain>
    </source>
</reference>
<dbReference type="AlphaFoldDB" id="A0A5C7I7K2"/>
<evidence type="ECO:0000256" key="4">
    <source>
        <dbReference type="ARBA" id="ARBA00023163"/>
    </source>
</evidence>
<evidence type="ECO:0000256" key="2">
    <source>
        <dbReference type="ARBA" id="ARBA00023015"/>
    </source>
</evidence>
<dbReference type="Gene3D" id="2.40.330.10">
    <property type="entry name" value="DNA-binding pseudobarrel domain"/>
    <property type="match status" value="1"/>
</dbReference>
<dbReference type="Pfam" id="PF02362">
    <property type="entry name" value="B3"/>
    <property type="match status" value="1"/>
</dbReference>
<evidence type="ECO:0000313" key="8">
    <source>
        <dbReference type="EMBL" id="TXG65127.1"/>
    </source>
</evidence>